<dbReference type="Proteomes" id="UP000265703">
    <property type="component" value="Unassembled WGS sequence"/>
</dbReference>
<dbReference type="Pfam" id="PF07714">
    <property type="entry name" value="PK_Tyr_Ser-Thr"/>
    <property type="match status" value="1"/>
</dbReference>
<keyword evidence="3" id="KW-0418">Kinase</keyword>
<proteinExistence type="predicted"/>
<keyword evidence="3" id="KW-0808">Transferase</keyword>
<keyword evidence="1" id="KW-0547">Nucleotide-binding</keyword>
<keyword evidence="1" id="KW-0067">ATP-binding</keyword>
<dbReference type="AlphaFoldDB" id="A0A397SMB2"/>
<comment type="caution">
    <text evidence="3">The sequence shown here is derived from an EMBL/GenBank/DDBJ whole genome shotgun (WGS) entry which is preliminary data.</text>
</comment>
<dbReference type="InterPro" id="IPR051681">
    <property type="entry name" value="Ser/Thr_Kinases-Pseudokinases"/>
</dbReference>
<dbReference type="InterPro" id="IPR000719">
    <property type="entry name" value="Prot_kinase_dom"/>
</dbReference>
<dbReference type="GO" id="GO:0004674">
    <property type="term" value="F:protein serine/threonine kinase activity"/>
    <property type="evidence" value="ECO:0007669"/>
    <property type="project" value="TreeGrafter"/>
</dbReference>
<dbReference type="STRING" id="658196.A0A397SMB2"/>
<evidence type="ECO:0000256" key="1">
    <source>
        <dbReference type="PROSITE-ProRule" id="PRU10141"/>
    </source>
</evidence>
<organism evidence="3 4">
    <name type="scientific">Glomus cerebriforme</name>
    <dbReference type="NCBI Taxonomy" id="658196"/>
    <lineage>
        <taxon>Eukaryota</taxon>
        <taxon>Fungi</taxon>
        <taxon>Fungi incertae sedis</taxon>
        <taxon>Mucoromycota</taxon>
        <taxon>Glomeromycotina</taxon>
        <taxon>Glomeromycetes</taxon>
        <taxon>Glomerales</taxon>
        <taxon>Glomeraceae</taxon>
        <taxon>Glomus</taxon>
    </lineage>
</organism>
<dbReference type="InterPro" id="IPR017441">
    <property type="entry name" value="Protein_kinase_ATP_BS"/>
</dbReference>
<dbReference type="PROSITE" id="PS00107">
    <property type="entry name" value="PROTEIN_KINASE_ATP"/>
    <property type="match status" value="1"/>
</dbReference>
<dbReference type="GO" id="GO:0005524">
    <property type="term" value="F:ATP binding"/>
    <property type="evidence" value="ECO:0007669"/>
    <property type="project" value="UniProtKB-UniRule"/>
</dbReference>
<dbReference type="PROSITE" id="PS50011">
    <property type="entry name" value="PROTEIN_KINASE_DOM"/>
    <property type="match status" value="1"/>
</dbReference>
<name>A0A397SMB2_9GLOM</name>
<protein>
    <submittedName>
        <fullName evidence="3">Kinase-like domain-containing protein</fullName>
    </submittedName>
</protein>
<dbReference type="EMBL" id="QKYT01000388">
    <property type="protein sequence ID" value="RIA86039.1"/>
    <property type="molecule type" value="Genomic_DNA"/>
</dbReference>
<dbReference type="Gene3D" id="1.10.510.10">
    <property type="entry name" value="Transferase(Phosphotransferase) domain 1"/>
    <property type="match status" value="1"/>
</dbReference>
<sequence length="405" mass="47409">MQTYYYYVLWCKSCTSKKNWTSDNENFDNLIQEKCLNIVRPKDILFKWIPYREFGDIREIGKGGFATVHSAIWNDPLSTLDNHEIKKKVALKRLHNSQNMTKEFLNEVKAYYSVNEHTSNILKIYGISRNPESNDYIIVLDYADGGNFNDWINKNYKNFNWLNRLKKLGDIINGLAQIHKKWMVHRDLHTGNILVLYNHLYISDMGLCGEIGHIDESKIYGVMPYVAPEVLRGKPYTRAADIYSFGMIMYFVATGRQPFDNFAHDEILALKICKGIRPEINEKEAPKCYIDLMKECWDSNPDNRPDAKKIKDSIRSFYNSYANDAETDISFTNNKNRFKEDNEIKMQFKKAEEYRKSNFSLKNNRNSTTHSQAIYPSRLLNPFTKNLPKYDNNDNSECLDCVITD</sequence>
<dbReference type="OrthoDB" id="544350at2759"/>
<dbReference type="SUPFAM" id="SSF56112">
    <property type="entry name" value="Protein kinase-like (PK-like)"/>
    <property type="match status" value="1"/>
</dbReference>
<feature type="domain" description="Protein kinase" evidence="2">
    <location>
        <begin position="54"/>
        <end position="318"/>
    </location>
</feature>
<evidence type="ECO:0000259" key="2">
    <source>
        <dbReference type="PROSITE" id="PS50011"/>
    </source>
</evidence>
<evidence type="ECO:0000313" key="3">
    <source>
        <dbReference type="EMBL" id="RIA86039.1"/>
    </source>
</evidence>
<reference evidence="3 4" key="1">
    <citation type="submission" date="2018-06" db="EMBL/GenBank/DDBJ databases">
        <title>Comparative genomics reveals the genomic features of Rhizophagus irregularis, R. cerebriforme, R. diaphanum and Gigaspora rosea, and their symbiotic lifestyle signature.</title>
        <authorList>
            <person name="Morin E."/>
            <person name="San Clemente H."/>
            <person name="Chen E.C.H."/>
            <person name="De La Providencia I."/>
            <person name="Hainaut M."/>
            <person name="Kuo A."/>
            <person name="Kohler A."/>
            <person name="Murat C."/>
            <person name="Tang N."/>
            <person name="Roy S."/>
            <person name="Loubradou J."/>
            <person name="Henrissat B."/>
            <person name="Grigoriev I.V."/>
            <person name="Corradi N."/>
            <person name="Roux C."/>
            <person name="Martin F.M."/>
        </authorList>
    </citation>
    <scope>NUCLEOTIDE SEQUENCE [LARGE SCALE GENOMIC DNA]</scope>
    <source>
        <strain evidence="3 4">DAOM 227022</strain>
    </source>
</reference>
<evidence type="ECO:0000313" key="4">
    <source>
        <dbReference type="Proteomes" id="UP000265703"/>
    </source>
</evidence>
<dbReference type="InterPro" id="IPR011009">
    <property type="entry name" value="Kinase-like_dom_sf"/>
</dbReference>
<dbReference type="InterPro" id="IPR001245">
    <property type="entry name" value="Ser-Thr/Tyr_kinase_cat_dom"/>
</dbReference>
<keyword evidence="4" id="KW-1185">Reference proteome</keyword>
<accession>A0A397SMB2</accession>
<feature type="binding site" evidence="1">
    <location>
        <position position="92"/>
    </location>
    <ligand>
        <name>ATP</name>
        <dbReference type="ChEBI" id="CHEBI:30616"/>
    </ligand>
</feature>
<gene>
    <name evidence="3" type="ORF">C1645_351583</name>
</gene>
<dbReference type="PANTHER" id="PTHR44329">
    <property type="entry name" value="SERINE/THREONINE-PROTEIN KINASE TNNI3K-RELATED"/>
    <property type="match status" value="1"/>
</dbReference>